<keyword evidence="3" id="KW-0732">Signal</keyword>
<feature type="chain" id="PRO_5045811361" evidence="3">
    <location>
        <begin position="31"/>
        <end position="359"/>
    </location>
</feature>
<keyword evidence="6" id="KW-1185">Reference proteome</keyword>
<gene>
    <name evidence="5" type="ORF">ACFQ2F_12955</name>
</gene>
<organism evidence="5 6">
    <name type="scientific">Methyloligella solikamskensis</name>
    <dbReference type="NCBI Taxonomy" id="1177756"/>
    <lineage>
        <taxon>Bacteria</taxon>
        <taxon>Pseudomonadati</taxon>
        <taxon>Pseudomonadota</taxon>
        <taxon>Alphaproteobacteria</taxon>
        <taxon>Hyphomicrobiales</taxon>
        <taxon>Hyphomicrobiaceae</taxon>
        <taxon>Methyloligella</taxon>
    </lineage>
</organism>
<evidence type="ECO:0000313" key="5">
    <source>
        <dbReference type="EMBL" id="MFD0988006.1"/>
    </source>
</evidence>
<name>A0ABW3JCP3_9HYPH</name>
<feature type="signal peptide" evidence="3">
    <location>
        <begin position="1"/>
        <end position="30"/>
    </location>
</feature>
<dbReference type="PANTHER" id="PTHR30097:SF4">
    <property type="entry name" value="SLR6042 PROTEIN"/>
    <property type="match status" value="1"/>
</dbReference>
<comment type="caution">
    <text evidence="5">The sequence shown here is derived from an EMBL/GenBank/DDBJ whole genome shotgun (WGS) entry which is preliminary data.</text>
</comment>
<dbReference type="EMBL" id="JBHTJO010000001">
    <property type="protein sequence ID" value="MFD0988006.1"/>
    <property type="molecule type" value="Genomic_DNA"/>
</dbReference>
<sequence length="359" mass="37588">MRTEHAMRLLSLTRVLILAAAAVSTAPASAETKTVALTVAQMQSLDIKVEAVRPAEVEAIAVLPATVIPPLNSRLVATAPFAGTVTQVHVLPGEKVDGRTPVATISSRELLDVQAQLSQSQAELQMAEAIAKRKRLLADKNLQSPLLAMEAEAQVAKIQAVIEQHEKTLSLNGLILGRDGEYSISVAKDGTVAEVNAMPGEMIDTMDPVVTVDTSDRLWVEAQIPASLVSQIEPGMAIQVIGGPEGRVVSVGSALQGMTRSALLYAEIPTNSGLVTGQLVSIQLQRPAVTGAVSVPAKAVAQIAGKSAVFVRCDDGFTIQTVELRGRSPEVATIVGDLPPDAEVAASGLPQLEQMLQGD</sequence>
<keyword evidence="2" id="KW-0175">Coiled coil</keyword>
<dbReference type="SUPFAM" id="SSF111369">
    <property type="entry name" value="HlyD-like secretion proteins"/>
    <property type="match status" value="1"/>
</dbReference>
<feature type="domain" description="CzcB-like C-terminal circularly permuted SH3-like" evidence="4">
    <location>
        <begin position="293"/>
        <end position="348"/>
    </location>
</feature>
<evidence type="ECO:0000256" key="2">
    <source>
        <dbReference type="SAM" id="Coils"/>
    </source>
</evidence>
<dbReference type="PANTHER" id="PTHR30097">
    <property type="entry name" value="CATION EFFLUX SYSTEM PROTEIN CUSB"/>
    <property type="match status" value="1"/>
</dbReference>
<evidence type="ECO:0000256" key="3">
    <source>
        <dbReference type="SAM" id="SignalP"/>
    </source>
</evidence>
<evidence type="ECO:0000259" key="4">
    <source>
        <dbReference type="Pfam" id="PF25975"/>
    </source>
</evidence>
<evidence type="ECO:0000256" key="1">
    <source>
        <dbReference type="ARBA" id="ARBA00022448"/>
    </source>
</evidence>
<protein>
    <submittedName>
        <fullName evidence="5">Efflux RND transporter periplasmic adaptor subunit</fullName>
    </submittedName>
</protein>
<reference evidence="6" key="1">
    <citation type="journal article" date="2019" name="Int. J. Syst. Evol. Microbiol.">
        <title>The Global Catalogue of Microorganisms (GCM) 10K type strain sequencing project: providing services to taxonomists for standard genome sequencing and annotation.</title>
        <authorList>
            <consortium name="The Broad Institute Genomics Platform"/>
            <consortium name="The Broad Institute Genome Sequencing Center for Infectious Disease"/>
            <person name="Wu L."/>
            <person name="Ma J."/>
        </authorList>
    </citation>
    <scope>NUCLEOTIDE SEQUENCE [LARGE SCALE GENOMIC DNA]</scope>
    <source>
        <strain evidence="6">CCUG 61697</strain>
    </source>
</reference>
<dbReference type="Gene3D" id="2.40.30.170">
    <property type="match status" value="1"/>
</dbReference>
<evidence type="ECO:0000313" key="6">
    <source>
        <dbReference type="Proteomes" id="UP001597102"/>
    </source>
</evidence>
<dbReference type="Pfam" id="PF25975">
    <property type="entry name" value="CzcB_C"/>
    <property type="match status" value="1"/>
</dbReference>
<keyword evidence="1" id="KW-0813">Transport</keyword>
<accession>A0ABW3JCP3</accession>
<feature type="coiled-coil region" evidence="2">
    <location>
        <begin position="110"/>
        <end position="168"/>
    </location>
</feature>
<proteinExistence type="predicted"/>
<dbReference type="RefSeq" id="WP_379090511.1">
    <property type="nucleotide sequence ID" value="NZ_JBHTJO010000001.1"/>
</dbReference>
<dbReference type="InterPro" id="IPR058649">
    <property type="entry name" value="CzcB_C"/>
</dbReference>
<dbReference type="Proteomes" id="UP001597102">
    <property type="component" value="Unassembled WGS sequence"/>
</dbReference>
<dbReference type="InterPro" id="IPR051909">
    <property type="entry name" value="MFP_Cation_Efflux"/>
</dbReference>
<dbReference type="Gene3D" id="2.40.50.100">
    <property type="match status" value="1"/>
</dbReference>